<dbReference type="GO" id="GO:0009536">
    <property type="term" value="C:plastid"/>
    <property type="evidence" value="ECO:0007669"/>
    <property type="project" value="UniProtKB-SubCell"/>
</dbReference>
<sequence>MRGKPIQTTSSVPPKTPNRRGISNIQSPFRFWTDSNVAGFSIGIFPNFGNILKLFDFQFLSSLILCDLRSSKSQNNTLLFKYSLLVTIPIILYRLNARALVETVNPDPAGLVNDSAGGSIVGREMVGEFDTNPLYPPKRILPAYNTVNSSVPGWWKDWIVRDILPSWKISPGLIDKVTVSSGTKSTDNLKNFFEFYIDGTPNREYATWRYDFDLCFVRTEKNPGIDWSSRGQGNILGNHLFPSVMVAFCEKILFEIEDPFNKQEYESNLDSTKKYPSRFWIHLRRYCGTDLSYQPIIYYMGYITDFWVRYKHRERCYNLIQDFVEFYSWAYYSNSYWIWQSYKEEFDIVRCIVRQRFIRFSEFGSSEHFVIVQSILPEILYNLSIHILSRIGASNLLKRSYVRGMGDIDPQISSDSVYEGNGAEAIPKDEDRKFSLSGGSISSNTNGFTRDSSHYGEFYPREWDWKQFLITIKSPTSIKYLNPGFYLSHTYPSIENGGESTGKGGIAKSLAETLFPIGGGIAKSDGSELFGSDAFKPLKHNHSDTSSMYGRFLISKSRSQLLRKQQYVSPKDSESSEIDRIVDLCRMRRYSHYPSSESCELIEDGFPLMKRIKSKDLSVHEPLLPPPNISYPFHSVFGGTGKISSPQNHLQFGELLATGMDRIDSFITVPNPASNGRLLRSIRGSNQVTLSKCGRVISNDSGIGSIEYSEEEILMNPAKDSSGIDAATSRGNRNRIFSLWNTVRDDTSSLWNGLRSGTNISSTSLLIKVCKHDGLVHLHSMHTMHVRKYLHLIPAEYLSKLKYRIDAWVGNVNYDYSAEYAIHQDLLIWRNSLDNQFGEFIVQTDQLYSDVRVILNRIQYSEPFPKYAFYRGECERLISDPDKLINNLLPSKRILGEYYSSKFLATSEAFKKIVETFEPFIYDSKGMVNRFTSLIGIPLKGFFYCKRNLLKDPQSRLNEGSIVPSAHYAIPANNLIFNFLRSEDITTESSYNPIFTGMDNRNNRFNRLNVRNNIPLKHSFDEVNTLSFLDSFHNPRFNHGERLYLSRRRVLIKGYNRIYMDIITNGVSKGSNKLFTFTRTETPSSKESNTSHIESQLSNGIILPGYLDPIPHETGNFLYRLYLVKEFMSLTRLELHHPEEPSMPIPRGIFMNRSPIMKRLVGIGISDYWRPFLELNHEESSILINGSFKDQFRRDGLSNGPISTQRDQNDSDHSRMVMSGKHKNPSKKLLNLIIGGEVVRPSPPTNSNEPWERISLYRIITENISLTKWILFKKYTLWFFTPEWWEYVNNSLSETFPEALLNINDRSRSNASYTVGSMDNSLTNSWSNLGYKLKAYLSNNRIPNFDFYPLGEITGQGRYSLSRWSLLGFTNDHSIPYLVFAILSSLVYSVSRQYLATLVGLNSISLWKCFEIIKYLIDFPQIIATGGSMDSTPSSGQNLMRNSLINYSRKFLNYLTRVSFYYLPRREINVWLSRGKNLDIPRKVKNLVVQYLITDKTLSRYVFHSNHGFDSSSGSINRSIGKQGFNHLRYLTSICQKNLSNYQIRRFDSVEKLILSAFRQNLNSPEIFGQFSLSVNTPIPLQLGSFPGRGISLIGPTETGRSYLVKNLAANYRFPSIQVPINRFLQNKPDFGNTPVALLPKKCLRRLDLTFELARRMSPCTIWIRDIHELNFNHAVDESEVDPKFLLHSLLKHISNRSPNYYLVDNIVIASTHAPARVDPAIITPDRLDQLINIRTLNTHQRGKEFPALLRAKGFHLEVDSSHSEGFRSRTMGYSKRDLAVLANETLSIGIAQKTPLVRTEIIRLALYRQGWALDNKSQAIPGYEMLVYRVGKAIIRNSLINTSYMDFSFINNNLLKKRFYFLSNWYLEPPIAKSTMKEFTMLPHILGCLAGAAARDSWFVSENKQENSVSIDRIVENDLQLARGISESMLVEFPQSGVRGGELNKGAIRSSTRGCSGTIRGYVSSRFSDNSRVLDEKPKNENTLSFDANGPFEEIPRNSARAPRVWRISFLRSSTYGFVRVPSEPDPLYNSMILYQNRDHLTRGNFHFTRIKRSRNGISKRREGFFGYRRILKDTREKYIHTPEVQLENVSFRERLVKLGIDKSSIQYEVQYDSSNQPIISRGGRFVWNPTGSSPPESNSTSSCDGLFPGEETVRRLYITYGIRRERERQFPSNKYKKHLFHRGYNRDSVTESFADLWDEFHPAEKRHFEYVRVNQMMKSHLLTPQLFPAVYPYQSLFLEDAQNGCDHFNFSNHRYGWIEANRSSSRDSTIYTMLSESYQYLLNLSLSNEIVLSRVMNTLSKNKLILPGEIEEILLDLE</sequence>
<dbReference type="SMART" id="SM00382">
    <property type="entry name" value="AAA"/>
    <property type="match status" value="1"/>
</dbReference>
<dbReference type="GO" id="GO:0016887">
    <property type="term" value="F:ATP hydrolysis activity"/>
    <property type="evidence" value="ECO:0007669"/>
    <property type="project" value="InterPro"/>
</dbReference>
<geneLocation type="chloroplast" evidence="10"/>
<protein>
    <submittedName>
        <fullName evidence="10">Ycf2</fullName>
    </submittedName>
</protein>
<evidence type="ECO:0000256" key="7">
    <source>
        <dbReference type="ARBA" id="ARBA00022840"/>
    </source>
</evidence>
<gene>
    <name evidence="10" type="primary">ycf2</name>
</gene>
<accession>A0A1B0PQE5</accession>
<dbReference type="InterPro" id="IPR003959">
    <property type="entry name" value="ATPase_AAA_core"/>
</dbReference>
<comment type="function">
    <text evidence="1">Probable ATPase of unknown function. Its presence in a non-photosynthetic plant (Epifagus virginiana) and experiments in tobacco indicate that it has an essential function which is probably not related to photosynthesis.</text>
</comment>
<keyword evidence="5 10" id="KW-0934">Plastid</keyword>
<feature type="region of interest" description="Disordered" evidence="8">
    <location>
        <begin position="1197"/>
        <end position="1223"/>
    </location>
</feature>
<comment type="subcellular location">
    <subcellularLocation>
        <location evidence="2">Plastid</location>
    </subcellularLocation>
</comment>
<keyword evidence="7" id="KW-0067">ATP-binding</keyword>
<evidence type="ECO:0000256" key="1">
    <source>
        <dbReference type="ARBA" id="ARBA00002329"/>
    </source>
</evidence>
<dbReference type="EMBL" id="KM817789">
    <property type="protein sequence ID" value="AJB98596.1"/>
    <property type="molecule type" value="Genomic_DNA"/>
</dbReference>
<dbReference type="CDD" id="cd19505">
    <property type="entry name" value="RecA-like_Ycf2"/>
    <property type="match status" value="1"/>
</dbReference>
<name>A0A1B0PQE5_9MONI</name>
<organism evidence="10">
    <name type="scientific">Botrychium ternatum</name>
    <dbReference type="NCBI Taxonomy" id="208695"/>
    <lineage>
        <taxon>Eukaryota</taxon>
        <taxon>Viridiplantae</taxon>
        <taxon>Streptophyta</taxon>
        <taxon>Embryophyta</taxon>
        <taxon>Tracheophyta</taxon>
        <taxon>Polypodiopsida</taxon>
        <taxon>Ophioglossidae</taxon>
        <taxon>Ophioglossales</taxon>
        <taxon>Ophioglossaceae</taxon>
        <taxon>Botrychioideae</taxon>
        <taxon>Botrychium</taxon>
    </lineage>
</organism>
<evidence type="ECO:0000256" key="8">
    <source>
        <dbReference type="SAM" id="MobiDB-lite"/>
    </source>
</evidence>
<dbReference type="Gene3D" id="3.40.50.300">
    <property type="entry name" value="P-loop containing nucleotide triphosphate hydrolases"/>
    <property type="match status" value="1"/>
</dbReference>
<evidence type="ECO:0000256" key="6">
    <source>
        <dbReference type="ARBA" id="ARBA00022741"/>
    </source>
</evidence>
<keyword evidence="6" id="KW-0547">Nucleotide-binding</keyword>
<evidence type="ECO:0000313" key="10">
    <source>
        <dbReference type="EMBL" id="AJB98596.1"/>
    </source>
</evidence>
<dbReference type="InterPro" id="IPR027417">
    <property type="entry name" value="P-loop_NTPase"/>
</dbReference>
<keyword evidence="4 10" id="KW-0150">Chloroplast</keyword>
<feature type="compositionally biased region" description="Polar residues" evidence="8">
    <location>
        <begin position="1"/>
        <end position="13"/>
    </location>
</feature>
<comment type="similarity">
    <text evidence="3">Belongs to the Ycf2 family.</text>
</comment>
<evidence type="ECO:0000256" key="4">
    <source>
        <dbReference type="ARBA" id="ARBA00022528"/>
    </source>
</evidence>
<dbReference type="GO" id="GO:0005524">
    <property type="term" value="F:ATP binding"/>
    <property type="evidence" value="ECO:0007669"/>
    <property type="project" value="UniProtKB-KW"/>
</dbReference>
<evidence type="ECO:0000256" key="5">
    <source>
        <dbReference type="ARBA" id="ARBA00022640"/>
    </source>
</evidence>
<dbReference type="Gene3D" id="1.10.8.60">
    <property type="match status" value="1"/>
</dbReference>
<evidence type="ECO:0000256" key="3">
    <source>
        <dbReference type="ARBA" id="ARBA00009361"/>
    </source>
</evidence>
<feature type="domain" description="AAA+ ATPase" evidence="9">
    <location>
        <begin position="1587"/>
        <end position="1738"/>
    </location>
</feature>
<evidence type="ECO:0000256" key="2">
    <source>
        <dbReference type="ARBA" id="ARBA00004474"/>
    </source>
</evidence>
<dbReference type="PANTHER" id="PTHR33078">
    <property type="entry name" value="PROTEIN YCF2-RELATED"/>
    <property type="match status" value="1"/>
</dbReference>
<dbReference type="SUPFAM" id="SSF52540">
    <property type="entry name" value="P-loop containing nucleoside triphosphate hydrolases"/>
    <property type="match status" value="1"/>
</dbReference>
<proteinExistence type="inferred from homology"/>
<reference evidence="10" key="1">
    <citation type="submission" date="2016-11" db="EMBL/GenBank/DDBJ databases">
        <title>The chloroplast genome sequences of Ophioglossaceae.</title>
        <authorList>
            <person name="Kim H.T."/>
            <person name="Kim K.-J."/>
        </authorList>
    </citation>
    <scope>NUCLEOTIDE SEQUENCE</scope>
</reference>
<dbReference type="InterPro" id="IPR003593">
    <property type="entry name" value="AAA+_ATPase"/>
</dbReference>
<evidence type="ECO:0000259" key="9">
    <source>
        <dbReference type="SMART" id="SM00382"/>
    </source>
</evidence>
<dbReference type="Pfam" id="PF00004">
    <property type="entry name" value="AAA"/>
    <property type="match status" value="1"/>
</dbReference>
<feature type="region of interest" description="Disordered" evidence="8">
    <location>
        <begin position="1"/>
        <end position="23"/>
    </location>
</feature>